<evidence type="ECO:0000313" key="8">
    <source>
        <dbReference type="EMBL" id="CAD7238773.1"/>
    </source>
</evidence>
<evidence type="ECO:0000259" key="7">
    <source>
        <dbReference type="Pfam" id="PF06808"/>
    </source>
</evidence>
<comment type="subcellular location">
    <subcellularLocation>
        <location evidence="1">Cell inner membrane</location>
        <topology evidence="1">Multi-pass membrane protein</topology>
    </subcellularLocation>
</comment>
<dbReference type="AlphaFoldDB" id="A0A7R8X1C8"/>
<dbReference type="GO" id="GO:0005886">
    <property type="term" value="C:plasma membrane"/>
    <property type="evidence" value="ECO:0007669"/>
    <property type="project" value="UniProtKB-SubCell"/>
</dbReference>
<dbReference type="PANTHER" id="PTHR33362:SF3">
    <property type="entry name" value="SIALIC ACID TRAP TRANSPORTER PERMEASE PROTEIN SIAT"/>
    <property type="match status" value="1"/>
</dbReference>
<evidence type="ECO:0000256" key="6">
    <source>
        <dbReference type="ARBA" id="ARBA00023136"/>
    </source>
</evidence>
<dbReference type="InterPro" id="IPR004681">
    <property type="entry name" value="TRAP_DctM"/>
</dbReference>
<keyword evidence="4" id="KW-0812">Transmembrane</keyword>
<keyword evidence="6" id="KW-0472">Membrane</keyword>
<evidence type="ECO:0000256" key="1">
    <source>
        <dbReference type="ARBA" id="ARBA00004429"/>
    </source>
</evidence>
<protein>
    <recommendedName>
        <fullName evidence="7">TRAP C4-dicarboxylate transport system permease DctM subunit domain-containing protein</fullName>
    </recommendedName>
</protein>
<keyword evidence="5" id="KW-1133">Transmembrane helix</keyword>
<reference evidence="8" key="1">
    <citation type="submission" date="2020-11" db="EMBL/GenBank/DDBJ databases">
        <authorList>
            <person name="Tran Van P."/>
        </authorList>
    </citation>
    <scope>NUCLEOTIDE SEQUENCE</scope>
</reference>
<dbReference type="Pfam" id="PF06808">
    <property type="entry name" value="DctM"/>
    <property type="match status" value="1"/>
</dbReference>
<dbReference type="PANTHER" id="PTHR33362">
    <property type="entry name" value="SIALIC ACID TRAP TRANSPORTER PERMEASE PROTEIN SIAT-RELATED"/>
    <property type="match status" value="1"/>
</dbReference>
<feature type="domain" description="TRAP C4-dicarboxylate transport system permease DctM subunit" evidence="7">
    <location>
        <begin position="2"/>
        <end position="76"/>
    </location>
</feature>
<dbReference type="GO" id="GO:0022857">
    <property type="term" value="F:transmembrane transporter activity"/>
    <property type="evidence" value="ECO:0007669"/>
    <property type="project" value="TreeGrafter"/>
</dbReference>
<feature type="non-terminal residue" evidence="8">
    <location>
        <position position="146"/>
    </location>
</feature>
<name>A0A7R8X1C8_9CRUS</name>
<evidence type="ECO:0000256" key="3">
    <source>
        <dbReference type="ARBA" id="ARBA00022519"/>
    </source>
</evidence>
<gene>
    <name evidence="8" type="ORF">CTOB1V02_LOCUS16588</name>
</gene>
<evidence type="ECO:0000256" key="5">
    <source>
        <dbReference type="ARBA" id="ARBA00022989"/>
    </source>
</evidence>
<organism evidence="8">
    <name type="scientific">Cyprideis torosa</name>
    <dbReference type="NCBI Taxonomy" id="163714"/>
    <lineage>
        <taxon>Eukaryota</taxon>
        <taxon>Metazoa</taxon>
        <taxon>Ecdysozoa</taxon>
        <taxon>Arthropoda</taxon>
        <taxon>Crustacea</taxon>
        <taxon>Oligostraca</taxon>
        <taxon>Ostracoda</taxon>
        <taxon>Podocopa</taxon>
        <taxon>Podocopida</taxon>
        <taxon>Cytherocopina</taxon>
        <taxon>Cytheroidea</taxon>
        <taxon>Cytherideidae</taxon>
        <taxon>Cyprideis</taxon>
    </lineage>
</organism>
<evidence type="ECO:0000256" key="4">
    <source>
        <dbReference type="ARBA" id="ARBA00022692"/>
    </source>
</evidence>
<dbReference type="EMBL" id="OB708256">
    <property type="protein sequence ID" value="CAD7238773.1"/>
    <property type="molecule type" value="Genomic_DNA"/>
</dbReference>
<keyword evidence="2" id="KW-1003">Cell membrane</keyword>
<proteinExistence type="predicted"/>
<accession>A0A7R8X1C8</accession>
<keyword evidence="3" id="KW-0997">Cell inner membrane</keyword>
<dbReference type="InterPro" id="IPR010656">
    <property type="entry name" value="DctM"/>
</dbReference>
<evidence type="ECO:0000256" key="2">
    <source>
        <dbReference type="ARBA" id="ARBA00022475"/>
    </source>
</evidence>
<sequence length="146" mass="15733">MLMIPAMISRGYDRGYASAATAASGGVGIIIPPSIPMVIFGVTAQESITEMFIAGVIPGLLIAVGLIIVHLIRCRGKGYGIFIYKELSLKGVMSSLETTSWLTGRVLVIMFTAYSFGRLLVQYRIPDIIAEALLSLTSDVHLIWAL</sequence>